<dbReference type="OrthoDB" id="2617571at2"/>
<evidence type="ECO:0000313" key="1">
    <source>
        <dbReference type="EMBL" id="QDV50883.1"/>
    </source>
</evidence>
<dbReference type="RefSeq" id="WP_145309700.1">
    <property type="nucleotide sequence ID" value="NZ_CP037452.1"/>
</dbReference>
<reference evidence="1 2" key="1">
    <citation type="submission" date="2019-03" db="EMBL/GenBank/DDBJ databases">
        <title>Deep-cultivation of Planctomycetes and their phenomic and genomic characterization uncovers novel biology.</title>
        <authorList>
            <person name="Wiegand S."/>
            <person name="Jogler M."/>
            <person name="Boedeker C."/>
            <person name="Pinto D."/>
            <person name="Vollmers J."/>
            <person name="Rivas-Marin E."/>
            <person name="Kohn T."/>
            <person name="Peeters S.H."/>
            <person name="Heuer A."/>
            <person name="Rast P."/>
            <person name="Oberbeckmann S."/>
            <person name="Bunk B."/>
            <person name="Jeske O."/>
            <person name="Meyerdierks A."/>
            <person name="Storesund J.E."/>
            <person name="Kallscheuer N."/>
            <person name="Luecker S."/>
            <person name="Lage O.M."/>
            <person name="Pohl T."/>
            <person name="Merkel B.J."/>
            <person name="Hornburger P."/>
            <person name="Mueller R.-W."/>
            <person name="Bruemmer F."/>
            <person name="Labrenz M."/>
            <person name="Spormann A.M."/>
            <person name="Op den Camp H."/>
            <person name="Overmann J."/>
            <person name="Amann R."/>
            <person name="Jetten M.S.M."/>
            <person name="Mascher T."/>
            <person name="Medema M.H."/>
            <person name="Devos D.P."/>
            <person name="Kaster A.-K."/>
            <person name="Ovreas L."/>
            <person name="Rohde M."/>
            <person name="Galperin M.Y."/>
            <person name="Jogler C."/>
        </authorList>
    </citation>
    <scope>NUCLEOTIDE SEQUENCE [LARGE SCALE GENOMIC DNA]</scope>
    <source>
        <strain evidence="1 2">Enr17</strain>
    </source>
</reference>
<dbReference type="Proteomes" id="UP000318313">
    <property type="component" value="Chromosome"/>
</dbReference>
<sequence length="104" mass="11726">MVFIEIAPHKEHAGFERWREELYGAGQAISLGLRLLPLLAHQDLYCTSPADLSCLYTECETLLSNIDQFPQDSEVITIRMQNILAAIKVARGSFKTQNYVNSLV</sequence>
<dbReference type="KEGG" id="gfm:Enr17x_29280"/>
<accession>A0A518ICR9</accession>
<gene>
    <name evidence="1" type="ORF">Enr17x_29280</name>
</gene>
<proteinExistence type="predicted"/>
<name>A0A518ICR9_9PLAN</name>
<evidence type="ECO:0000313" key="2">
    <source>
        <dbReference type="Proteomes" id="UP000318313"/>
    </source>
</evidence>
<dbReference type="EMBL" id="CP037452">
    <property type="protein sequence ID" value="QDV50883.1"/>
    <property type="molecule type" value="Genomic_DNA"/>
</dbReference>
<protein>
    <submittedName>
        <fullName evidence="1">Uncharacterized protein</fullName>
    </submittedName>
</protein>
<keyword evidence="2" id="KW-1185">Reference proteome</keyword>
<organism evidence="1 2">
    <name type="scientific">Gimesia fumaroli</name>
    <dbReference type="NCBI Taxonomy" id="2527976"/>
    <lineage>
        <taxon>Bacteria</taxon>
        <taxon>Pseudomonadati</taxon>
        <taxon>Planctomycetota</taxon>
        <taxon>Planctomycetia</taxon>
        <taxon>Planctomycetales</taxon>
        <taxon>Planctomycetaceae</taxon>
        <taxon>Gimesia</taxon>
    </lineage>
</organism>
<dbReference type="AlphaFoldDB" id="A0A518ICR9"/>